<dbReference type="EMBL" id="MZGX01000028">
    <property type="protein sequence ID" value="OPX42472.1"/>
    <property type="molecule type" value="Genomic_DNA"/>
</dbReference>
<feature type="compositionally biased region" description="Basic residues" evidence="1">
    <location>
        <begin position="1"/>
        <end position="15"/>
    </location>
</feature>
<proteinExistence type="predicted"/>
<evidence type="ECO:0000313" key="3">
    <source>
        <dbReference type="Proteomes" id="UP000191554"/>
    </source>
</evidence>
<dbReference type="AlphaFoldDB" id="A0A1V4SEY1"/>
<name>A0A1V4SEY1_RUMHU</name>
<comment type="caution">
    <text evidence="2">The sequence shown here is derived from an EMBL/GenBank/DDBJ whole genome shotgun (WGS) entry which is preliminary data.</text>
</comment>
<dbReference type="Proteomes" id="UP000191554">
    <property type="component" value="Unassembled WGS sequence"/>
</dbReference>
<evidence type="ECO:0000313" key="2">
    <source>
        <dbReference type="EMBL" id="OPX42472.1"/>
    </source>
</evidence>
<feature type="compositionally biased region" description="Basic and acidic residues" evidence="1">
    <location>
        <begin position="16"/>
        <end position="26"/>
    </location>
</feature>
<protein>
    <submittedName>
        <fullName evidence="2">Uncharacterized protein</fullName>
    </submittedName>
</protein>
<accession>A0A1V4SEY1</accession>
<sequence>MARYGKKRKNKKSSVNKHDASLKGDFKQQVSGQAYENNEYDGDLRKHKKKCKGKKLTYWEAAILFLLLKENGVLDELLESEEFNEFGEFKEFKEFKESKEFKEKDEYKEFDTSSKFKKAEAQPDKEDDQENEYSGKNKVSQFDFDYFAED</sequence>
<reference evidence="2 3" key="1">
    <citation type="submission" date="2017-03" db="EMBL/GenBank/DDBJ databases">
        <title>Genome sequence of Clostridium hungatei DSM 14427.</title>
        <authorList>
            <person name="Poehlein A."/>
            <person name="Daniel R."/>
        </authorList>
    </citation>
    <scope>NUCLEOTIDE SEQUENCE [LARGE SCALE GENOMIC DNA]</scope>
    <source>
        <strain evidence="2 3">DSM 14427</strain>
    </source>
</reference>
<dbReference type="STRING" id="48256.CLHUN_35970"/>
<feature type="region of interest" description="Disordered" evidence="1">
    <location>
        <begin position="100"/>
        <end position="150"/>
    </location>
</feature>
<evidence type="ECO:0000256" key="1">
    <source>
        <dbReference type="SAM" id="MobiDB-lite"/>
    </source>
</evidence>
<feature type="compositionally biased region" description="Basic and acidic residues" evidence="1">
    <location>
        <begin position="100"/>
        <end position="124"/>
    </location>
</feature>
<keyword evidence="3" id="KW-1185">Reference proteome</keyword>
<feature type="region of interest" description="Disordered" evidence="1">
    <location>
        <begin position="1"/>
        <end position="28"/>
    </location>
</feature>
<dbReference type="RefSeq" id="WP_080066008.1">
    <property type="nucleotide sequence ID" value="NZ_MZGX01000028.1"/>
</dbReference>
<organism evidence="2 3">
    <name type="scientific">Ruminiclostridium hungatei</name>
    <name type="common">Clostridium hungatei</name>
    <dbReference type="NCBI Taxonomy" id="48256"/>
    <lineage>
        <taxon>Bacteria</taxon>
        <taxon>Bacillati</taxon>
        <taxon>Bacillota</taxon>
        <taxon>Clostridia</taxon>
        <taxon>Eubacteriales</taxon>
        <taxon>Oscillospiraceae</taxon>
        <taxon>Ruminiclostridium</taxon>
    </lineage>
</organism>
<gene>
    <name evidence="2" type="ORF">CLHUN_35970</name>
</gene>